<dbReference type="PROSITE" id="PS50041">
    <property type="entry name" value="C_TYPE_LECTIN_2"/>
    <property type="match status" value="1"/>
</dbReference>
<dbReference type="SMART" id="SM00034">
    <property type="entry name" value="CLECT"/>
    <property type="match status" value="1"/>
</dbReference>
<evidence type="ECO:0000259" key="1">
    <source>
        <dbReference type="PROSITE" id="PS50041"/>
    </source>
</evidence>
<dbReference type="PANTHER" id="PTHR22803">
    <property type="entry name" value="MANNOSE, PHOSPHOLIPASE, LECTIN RECEPTOR RELATED"/>
    <property type="match status" value="1"/>
</dbReference>
<organism evidence="2">
    <name type="scientific">Eriocheir sinensis</name>
    <name type="common">Chinese mitten crab</name>
    <dbReference type="NCBI Taxonomy" id="95602"/>
    <lineage>
        <taxon>Eukaryota</taxon>
        <taxon>Metazoa</taxon>
        <taxon>Ecdysozoa</taxon>
        <taxon>Arthropoda</taxon>
        <taxon>Crustacea</taxon>
        <taxon>Multicrustacea</taxon>
        <taxon>Malacostraca</taxon>
        <taxon>Eumalacostraca</taxon>
        <taxon>Eucarida</taxon>
        <taxon>Decapoda</taxon>
        <taxon>Pleocyemata</taxon>
        <taxon>Brachyura</taxon>
        <taxon>Eubrachyura</taxon>
        <taxon>Grapsoidea</taxon>
        <taxon>Varunidae</taxon>
        <taxon>Eriocheir</taxon>
    </lineage>
</organism>
<protein>
    <submittedName>
        <fullName evidence="2">C-type lectin</fullName>
    </submittedName>
</protein>
<dbReference type="InterPro" id="IPR001304">
    <property type="entry name" value="C-type_lectin-like"/>
</dbReference>
<dbReference type="OrthoDB" id="6367860at2759"/>
<dbReference type="Pfam" id="PF00059">
    <property type="entry name" value="Lectin_C"/>
    <property type="match status" value="1"/>
</dbReference>
<name>E5DRB9_ERISI</name>
<reference evidence="2" key="2">
    <citation type="journal article" date="2011" name="Fish Shellfish Immunol.">
        <title>Characterization of two C-type lectin-like domain (CTLD)-containing proteins from the cDNA library of Chinese mitten crab Eriocheir sinensis.</title>
        <authorList>
            <person name="Guo H.Z."/>
            <person name="Zou P.F."/>
            <person name="Fu J.P."/>
            <person name="Guo Z."/>
            <person name="Zhu B.K."/>
            <person name="Nie P."/>
            <person name="Chang M.X."/>
        </authorList>
    </citation>
    <scope>NUCLEOTIDE SEQUENCE</scope>
</reference>
<dbReference type="InterPro" id="IPR016187">
    <property type="entry name" value="CTDL_fold"/>
</dbReference>
<proteinExistence type="evidence at transcript level"/>
<reference evidence="2" key="1">
    <citation type="submission" date="2010-01" db="EMBL/GenBank/DDBJ databases">
        <authorList>
            <person name="Guo H."/>
            <person name="Fu J."/>
            <person name="Chang M."/>
            <person name="Zhu B."/>
            <person name="Nie P."/>
        </authorList>
    </citation>
    <scope>NUCLEOTIDE SEQUENCE</scope>
</reference>
<dbReference type="GO" id="GO:0030246">
    <property type="term" value="F:carbohydrate binding"/>
    <property type="evidence" value="ECO:0007669"/>
    <property type="project" value="UniProtKB-KW"/>
</dbReference>
<dbReference type="Gene3D" id="3.10.100.10">
    <property type="entry name" value="Mannose-Binding Protein A, subunit A"/>
    <property type="match status" value="1"/>
</dbReference>
<dbReference type="InterPro" id="IPR016186">
    <property type="entry name" value="C-type_lectin-like/link_sf"/>
</dbReference>
<dbReference type="InterPro" id="IPR050111">
    <property type="entry name" value="C-type_lectin/snaclec_domain"/>
</dbReference>
<dbReference type="AlphaFoldDB" id="E5DRB9"/>
<dbReference type="SUPFAM" id="SSF56436">
    <property type="entry name" value="C-type lectin-like"/>
    <property type="match status" value="1"/>
</dbReference>
<dbReference type="EMBL" id="GU443951">
    <property type="protein sequence ID" value="ADK66338.1"/>
    <property type="molecule type" value="mRNA"/>
</dbReference>
<evidence type="ECO:0000313" key="2">
    <source>
        <dbReference type="EMBL" id="ADK66338.1"/>
    </source>
</evidence>
<sequence>MTLSPWNHILAAYRACDLPFELVGSGCFYFSDNLAMGWDSARTFCKSLAAGADLAVVADCNLMHLLWNHILAAYNGSNHWIGATDQHEEGMWVWVDGTAVTMGTPFWKYEEPNNLHEDEHCLHLNASSNGYFNDANCTLVYSFICQDPLTQVS</sequence>
<feature type="domain" description="C-type lectin" evidence="1">
    <location>
        <begin position="23"/>
        <end position="146"/>
    </location>
</feature>
<keyword evidence="2" id="KW-0430">Lectin</keyword>
<accession>E5DRB9</accession>